<accession>A0A7C8ICB9</accession>
<protein>
    <recommendedName>
        <fullName evidence="5">GPI anchored protein</fullName>
    </recommendedName>
</protein>
<name>A0A7C8ICB9_9PLEO</name>
<reference evidence="3 4" key="1">
    <citation type="submission" date="2020-01" db="EMBL/GenBank/DDBJ databases">
        <authorList>
            <consortium name="DOE Joint Genome Institute"/>
            <person name="Haridas S."/>
            <person name="Albert R."/>
            <person name="Binder M."/>
            <person name="Bloem J."/>
            <person name="Labutti K."/>
            <person name="Salamov A."/>
            <person name="Andreopoulos B."/>
            <person name="Baker S.E."/>
            <person name="Barry K."/>
            <person name="Bills G."/>
            <person name="Bluhm B.H."/>
            <person name="Cannon C."/>
            <person name="Castanera R."/>
            <person name="Culley D.E."/>
            <person name="Daum C."/>
            <person name="Ezra D."/>
            <person name="Gonzalez J.B."/>
            <person name="Henrissat B."/>
            <person name="Kuo A."/>
            <person name="Liang C."/>
            <person name="Lipzen A."/>
            <person name="Lutzoni F."/>
            <person name="Magnuson J."/>
            <person name="Mondo S."/>
            <person name="Nolan M."/>
            <person name="Ohm R."/>
            <person name="Pangilinan J."/>
            <person name="Park H.-J.H."/>
            <person name="Ramirez L."/>
            <person name="Alfaro M."/>
            <person name="Sun H."/>
            <person name="Tritt A."/>
            <person name="Yoshinaga Y."/>
            <person name="Zwiers L.-H.L."/>
            <person name="Turgeon B.G."/>
            <person name="Goodwin S.B."/>
            <person name="Spatafora J.W."/>
            <person name="Crous P.W."/>
            <person name="Grigoriev I.V."/>
        </authorList>
    </citation>
    <scope>NUCLEOTIDE SEQUENCE [LARGE SCALE GENOMIC DNA]</scope>
    <source>
        <strain evidence="3 4">CBS 611.86</strain>
    </source>
</reference>
<evidence type="ECO:0000313" key="3">
    <source>
        <dbReference type="EMBL" id="KAF2873552.1"/>
    </source>
</evidence>
<feature type="chain" id="PRO_5029016899" description="GPI anchored protein" evidence="2">
    <location>
        <begin position="21"/>
        <end position="140"/>
    </location>
</feature>
<dbReference type="Proteomes" id="UP000481861">
    <property type="component" value="Unassembled WGS sequence"/>
</dbReference>
<feature type="compositionally biased region" description="Low complexity" evidence="1">
    <location>
        <begin position="58"/>
        <end position="110"/>
    </location>
</feature>
<comment type="caution">
    <text evidence="3">The sequence shown here is derived from an EMBL/GenBank/DDBJ whole genome shotgun (WGS) entry which is preliminary data.</text>
</comment>
<evidence type="ECO:0000313" key="4">
    <source>
        <dbReference type="Proteomes" id="UP000481861"/>
    </source>
</evidence>
<dbReference type="AlphaFoldDB" id="A0A7C8ICB9"/>
<evidence type="ECO:0008006" key="5">
    <source>
        <dbReference type="Google" id="ProtNLM"/>
    </source>
</evidence>
<feature type="signal peptide" evidence="2">
    <location>
        <begin position="1"/>
        <end position="20"/>
    </location>
</feature>
<evidence type="ECO:0000256" key="2">
    <source>
        <dbReference type="SAM" id="SignalP"/>
    </source>
</evidence>
<proteinExistence type="predicted"/>
<organism evidence="3 4">
    <name type="scientific">Massariosphaeria phaeospora</name>
    <dbReference type="NCBI Taxonomy" id="100035"/>
    <lineage>
        <taxon>Eukaryota</taxon>
        <taxon>Fungi</taxon>
        <taxon>Dikarya</taxon>
        <taxon>Ascomycota</taxon>
        <taxon>Pezizomycotina</taxon>
        <taxon>Dothideomycetes</taxon>
        <taxon>Pleosporomycetidae</taxon>
        <taxon>Pleosporales</taxon>
        <taxon>Pleosporales incertae sedis</taxon>
        <taxon>Massariosphaeria</taxon>
    </lineage>
</organism>
<gene>
    <name evidence="3" type="ORF">BDV95DRAFT_347060</name>
</gene>
<keyword evidence="2" id="KW-0732">Signal</keyword>
<evidence type="ECO:0000256" key="1">
    <source>
        <dbReference type="SAM" id="MobiDB-lite"/>
    </source>
</evidence>
<sequence length="140" mass="13917">MKSQALLLTLGVAAVAFAQSSVEDLGPVFNPTEALDYFSTSIFYSSRSTTVIASPRVPTSTSRASISSTASSSTISPSSLRPTSRTPTPTPTPTSTATPSDATSTGSAPSEQSSGAAQIMGYPSVVGAIAGGLAAGLALI</sequence>
<feature type="region of interest" description="Disordered" evidence="1">
    <location>
        <begin position="52"/>
        <end position="115"/>
    </location>
</feature>
<keyword evidence="4" id="KW-1185">Reference proteome</keyword>
<dbReference type="EMBL" id="JAADJZ010000007">
    <property type="protein sequence ID" value="KAF2873552.1"/>
    <property type="molecule type" value="Genomic_DNA"/>
</dbReference>